<sequence length="98" mass="11838">MLKTRTEEELYKRLSKIYNIFEDSDADTMNDVFKLWLPYKRSITNSENTIYRHTAHWRKYCEKMSICTKDMTDISRVELESFNPLPKDETLDMIKNAF</sequence>
<accession>A0A084JKK5</accession>
<dbReference type="OrthoDB" id="1899549at2"/>
<keyword evidence="2" id="KW-1185">Reference proteome</keyword>
<comment type="caution">
    <text evidence="1">The sequence shown here is derived from an EMBL/GenBank/DDBJ whole genome shotgun (WGS) entry which is preliminary data.</text>
</comment>
<dbReference type="Proteomes" id="UP000028525">
    <property type="component" value="Unassembled WGS sequence"/>
</dbReference>
<proteinExistence type="predicted"/>
<evidence type="ECO:0008006" key="3">
    <source>
        <dbReference type="Google" id="ProtNLM"/>
    </source>
</evidence>
<dbReference type="AlphaFoldDB" id="A0A084JKK5"/>
<evidence type="ECO:0000313" key="1">
    <source>
        <dbReference type="EMBL" id="KEZ89489.1"/>
    </source>
</evidence>
<evidence type="ECO:0000313" key="2">
    <source>
        <dbReference type="Proteomes" id="UP000028525"/>
    </source>
</evidence>
<reference evidence="1 2" key="1">
    <citation type="submission" date="2014-07" db="EMBL/GenBank/DDBJ databases">
        <title>Draft genome of Clostridium celerecrescens 152B isolated from sediments associated with methane hydrate from Krishna Godavari basin.</title>
        <authorList>
            <person name="Honkalas V.S."/>
            <person name="Dabir A.P."/>
            <person name="Arora P."/>
            <person name="Dhakephalkar P.K."/>
        </authorList>
    </citation>
    <scope>NUCLEOTIDE SEQUENCE [LARGE SCALE GENOMIC DNA]</scope>
    <source>
        <strain evidence="1 2">152B</strain>
    </source>
</reference>
<name>A0A084JKK5_9FIRM</name>
<dbReference type="RefSeq" id="WP_038282758.1">
    <property type="nucleotide sequence ID" value="NZ_JPME01000018.1"/>
</dbReference>
<organism evidence="1 2">
    <name type="scientific">Lacrimispora celerecrescens</name>
    <dbReference type="NCBI Taxonomy" id="29354"/>
    <lineage>
        <taxon>Bacteria</taxon>
        <taxon>Bacillati</taxon>
        <taxon>Bacillota</taxon>
        <taxon>Clostridia</taxon>
        <taxon>Lachnospirales</taxon>
        <taxon>Lachnospiraceae</taxon>
        <taxon>Lacrimispora</taxon>
    </lineage>
</organism>
<dbReference type="EMBL" id="JPME01000018">
    <property type="protein sequence ID" value="KEZ89489.1"/>
    <property type="molecule type" value="Genomic_DNA"/>
</dbReference>
<protein>
    <recommendedName>
        <fullName evidence="3">Core-binding (CB) domain-containing protein</fullName>
    </recommendedName>
</protein>
<gene>
    <name evidence="1" type="ORF">IO98_16135</name>
</gene>